<organism evidence="1">
    <name type="scientific">marine sediment metagenome</name>
    <dbReference type="NCBI Taxonomy" id="412755"/>
    <lineage>
        <taxon>unclassified sequences</taxon>
        <taxon>metagenomes</taxon>
        <taxon>ecological metagenomes</taxon>
    </lineage>
</organism>
<protein>
    <submittedName>
        <fullName evidence="1">Uncharacterized protein</fullName>
    </submittedName>
</protein>
<sequence length="91" mass="9858">MLVGIAGGGVGGSTGRFSSKEIVMDCQLCDTSIGTALQGKSRPDTFLANLVARVLRVSRPVACDECWFGRASQSHPRGIHYGKVMDRYRRV</sequence>
<name>A0A0F9U097_9ZZZZ</name>
<evidence type="ECO:0000313" key="1">
    <source>
        <dbReference type="EMBL" id="KKN47068.1"/>
    </source>
</evidence>
<accession>A0A0F9U097</accession>
<comment type="caution">
    <text evidence="1">The sequence shown here is derived from an EMBL/GenBank/DDBJ whole genome shotgun (WGS) entry which is preliminary data.</text>
</comment>
<proteinExistence type="predicted"/>
<reference evidence="1" key="1">
    <citation type="journal article" date="2015" name="Nature">
        <title>Complex archaea that bridge the gap between prokaryotes and eukaryotes.</title>
        <authorList>
            <person name="Spang A."/>
            <person name="Saw J.H."/>
            <person name="Jorgensen S.L."/>
            <person name="Zaremba-Niedzwiedzka K."/>
            <person name="Martijn J."/>
            <person name="Lind A.E."/>
            <person name="van Eijk R."/>
            <person name="Schleper C."/>
            <person name="Guy L."/>
            <person name="Ettema T.J."/>
        </authorList>
    </citation>
    <scope>NUCLEOTIDE SEQUENCE</scope>
</reference>
<dbReference type="AlphaFoldDB" id="A0A0F9U097"/>
<dbReference type="EMBL" id="LAZR01001297">
    <property type="protein sequence ID" value="KKN47068.1"/>
    <property type="molecule type" value="Genomic_DNA"/>
</dbReference>
<gene>
    <name evidence="1" type="ORF">LCGC14_0666770</name>
</gene>